<dbReference type="SMART" id="SM01046">
    <property type="entry name" value="c-SKI_SMAD_bind"/>
    <property type="match status" value="1"/>
</dbReference>
<dbReference type="Gene3D" id="3.10.260.20">
    <property type="entry name" value="Ski"/>
    <property type="match status" value="1"/>
</dbReference>
<dbReference type="GO" id="GO:0046332">
    <property type="term" value="F:SMAD binding"/>
    <property type="evidence" value="ECO:0007669"/>
    <property type="project" value="InterPro"/>
</dbReference>
<evidence type="ECO:0000256" key="1">
    <source>
        <dbReference type="ARBA" id="ARBA00009513"/>
    </source>
</evidence>
<proteinExistence type="inferred from homology"/>
<evidence type="ECO:0000259" key="3">
    <source>
        <dbReference type="SMART" id="SM01046"/>
    </source>
</evidence>
<dbReference type="SUPFAM" id="SSF46955">
    <property type="entry name" value="Putative DNA-binding domain"/>
    <property type="match status" value="1"/>
</dbReference>
<dbReference type="SUPFAM" id="SSF63763">
    <property type="entry name" value="SAND domain-like"/>
    <property type="match status" value="1"/>
</dbReference>
<dbReference type="InterPro" id="IPR023216">
    <property type="entry name" value="Tscrpt_reg_SKI_SnoN"/>
</dbReference>
<dbReference type="PANTHER" id="PTHR10005:SF25">
    <property type="entry name" value="SNO ONCOGENE, ISOFORM B"/>
    <property type="match status" value="1"/>
</dbReference>
<feature type="domain" description="c-SKI SMAD4-binding" evidence="3">
    <location>
        <begin position="185"/>
        <end position="275"/>
    </location>
</feature>
<feature type="compositionally biased region" description="Basic and acidic residues" evidence="2">
    <location>
        <begin position="19"/>
        <end position="38"/>
    </location>
</feature>
<dbReference type="Gene3D" id="3.10.390.10">
    <property type="entry name" value="SAND domain-like"/>
    <property type="match status" value="1"/>
</dbReference>
<dbReference type="PANTHER" id="PTHR10005">
    <property type="entry name" value="SKI ONCOGENE-RELATED"/>
    <property type="match status" value="1"/>
</dbReference>
<name>A0A183DK34_9BILA</name>
<dbReference type="InterPro" id="IPR010919">
    <property type="entry name" value="SAND-like_dom_sf"/>
</dbReference>
<keyword evidence="5" id="KW-1185">Reference proteome</keyword>
<dbReference type="GO" id="GO:0000981">
    <property type="term" value="F:DNA-binding transcription factor activity, RNA polymerase II-specific"/>
    <property type="evidence" value="ECO:0007669"/>
    <property type="project" value="TreeGrafter"/>
</dbReference>
<dbReference type="Proteomes" id="UP000271098">
    <property type="component" value="Unassembled WGS sequence"/>
</dbReference>
<accession>A0A183DK34</accession>
<dbReference type="WBParaSite" id="GPUH_0000908501-mRNA-1">
    <property type="protein sequence ID" value="GPUH_0000908501-mRNA-1"/>
    <property type="gene ID" value="GPUH_0000908501"/>
</dbReference>
<protein>
    <submittedName>
        <fullName evidence="6">C-SKI_SMAD_bind domain-containing protein</fullName>
    </submittedName>
</protein>
<organism evidence="6">
    <name type="scientific">Gongylonema pulchrum</name>
    <dbReference type="NCBI Taxonomy" id="637853"/>
    <lineage>
        <taxon>Eukaryota</taxon>
        <taxon>Metazoa</taxon>
        <taxon>Ecdysozoa</taxon>
        <taxon>Nematoda</taxon>
        <taxon>Chromadorea</taxon>
        <taxon>Rhabditida</taxon>
        <taxon>Spirurina</taxon>
        <taxon>Spiruromorpha</taxon>
        <taxon>Spiruroidea</taxon>
        <taxon>Gongylonematidae</taxon>
        <taxon>Gongylonema</taxon>
    </lineage>
</organism>
<evidence type="ECO:0000313" key="4">
    <source>
        <dbReference type="EMBL" id="VDK67820.1"/>
    </source>
</evidence>
<dbReference type="GO" id="GO:0030514">
    <property type="term" value="P:negative regulation of BMP signaling pathway"/>
    <property type="evidence" value="ECO:0007669"/>
    <property type="project" value="TreeGrafter"/>
</dbReference>
<comment type="similarity">
    <text evidence="1">Belongs to the SKI family.</text>
</comment>
<dbReference type="InterPro" id="IPR009061">
    <property type="entry name" value="DNA-bd_dom_put_sf"/>
</dbReference>
<dbReference type="GO" id="GO:0005737">
    <property type="term" value="C:cytoplasm"/>
    <property type="evidence" value="ECO:0007669"/>
    <property type="project" value="TreeGrafter"/>
</dbReference>
<evidence type="ECO:0000313" key="5">
    <source>
        <dbReference type="Proteomes" id="UP000271098"/>
    </source>
</evidence>
<reference evidence="4 5" key="2">
    <citation type="submission" date="2018-11" db="EMBL/GenBank/DDBJ databases">
        <authorList>
            <consortium name="Pathogen Informatics"/>
        </authorList>
    </citation>
    <scope>NUCLEOTIDE SEQUENCE [LARGE SCALE GENOMIC DNA]</scope>
</reference>
<dbReference type="InterPro" id="IPR037000">
    <property type="entry name" value="Ski_DNA-bd_sf"/>
</dbReference>
<evidence type="ECO:0000256" key="2">
    <source>
        <dbReference type="SAM" id="MobiDB-lite"/>
    </source>
</evidence>
<dbReference type="InterPro" id="IPR014890">
    <property type="entry name" value="c-SKI_SMAD4-bd_dom"/>
</dbReference>
<reference evidence="6" key="1">
    <citation type="submission" date="2016-06" db="UniProtKB">
        <authorList>
            <consortium name="WormBaseParasite"/>
        </authorList>
    </citation>
    <scope>IDENTIFICATION</scope>
</reference>
<dbReference type="GO" id="GO:0000978">
    <property type="term" value="F:RNA polymerase II cis-regulatory region sequence-specific DNA binding"/>
    <property type="evidence" value="ECO:0007669"/>
    <property type="project" value="TreeGrafter"/>
</dbReference>
<dbReference type="OrthoDB" id="3938623at2759"/>
<dbReference type="EMBL" id="UYRT01028516">
    <property type="protein sequence ID" value="VDK67820.1"/>
    <property type="molecule type" value="Genomic_DNA"/>
</dbReference>
<evidence type="ECO:0000313" key="6">
    <source>
        <dbReference type="WBParaSite" id="GPUH_0000908501-mRNA-1"/>
    </source>
</evidence>
<dbReference type="Pfam" id="PF08782">
    <property type="entry name" value="c-SKI_SMAD_bind"/>
    <property type="match status" value="1"/>
</dbReference>
<dbReference type="GO" id="GO:0005634">
    <property type="term" value="C:nucleus"/>
    <property type="evidence" value="ECO:0007669"/>
    <property type="project" value="TreeGrafter"/>
</dbReference>
<feature type="region of interest" description="Disordered" evidence="2">
    <location>
        <begin position="17"/>
        <end position="40"/>
    </location>
</feature>
<gene>
    <name evidence="4" type="ORF">GPUH_LOCUS9070</name>
</gene>
<dbReference type="GO" id="GO:0005667">
    <property type="term" value="C:transcription regulator complex"/>
    <property type="evidence" value="ECO:0007669"/>
    <property type="project" value="TreeGrafter"/>
</dbReference>
<sequence length="322" mass="34845">MALAAVCSTSAAGTAADVQRGREVQRGHEVPRESRGESAGDVLGDDMLLEELSRRFQGVLPIQPGPTLLASDQTPCTLKSTLLGGHLIYCFPVGGECRLCFPQIISVVLGGVASVTDVNSLFTELNIHISVASRQQLDILKMAGVMPLSADSCGLVTKSDAERLVAKLLPQTSGPLRNGMSREGAVTVFHECFGGCSGLLLPALSPGECIECEQCKCVFSGEKFVSHSHSTNEVRGVCHWGFDSSNWRCYLHLDEAHELDPVASRALELLKCPEVRLGKRSADCTLDKVRNMHLLPRPLPAMRPCLQARRLRMAGRVSWPTE</sequence>
<dbReference type="Pfam" id="PF02437">
    <property type="entry name" value="Ski_Sno_DHD"/>
    <property type="match status" value="1"/>
</dbReference>
<dbReference type="InterPro" id="IPR003380">
    <property type="entry name" value="SKI/SNO/DAC"/>
</dbReference>
<dbReference type="AlphaFoldDB" id="A0A183DK34"/>